<evidence type="ECO:0000313" key="2">
    <source>
        <dbReference type="Proteomes" id="UP000574067"/>
    </source>
</evidence>
<proteinExistence type="predicted"/>
<gene>
    <name evidence="1" type="ORF">HHL10_17785</name>
</gene>
<evidence type="ECO:0008006" key="3">
    <source>
        <dbReference type="Google" id="ProtNLM"/>
    </source>
</evidence>
<organism evidence="1 2">
    <name type="scientific">Azohydromonas caseinilytica</name>
    <dbReference type="NCBI Taxonomy" id="2728836"/>
    <lineage>
        <taxon>Bacteria</taxon>
        <taxon>Pseudomonadati</taxon>
        <taxon>Pseudomonadota</taxon>
        <taxon>Betaproteobacteria</taxon>
        <taxon>Burkholderiales</taxon>
        <taxon>Sphaerotilaceae</taxon>
        <taxon>Azohydromonas</taxon>
    </lineage>
</organism>
<sequence length="830" mass="89327">MSLIATRPTLYERLPELYRERDLAQVPPNQLRALVDAIDAVLQALAARVGAQYDDLFIETCEDWVVPYLADLVGSSHLSGDPRTLRADVARTVRHRRRKGTLGAVESQVYALSQWAVHAVELRERLAWNMPLNHLRPDAGGAPPWRTRPHDDLRTPVRGGTAALRSPAWLSFLGGPFDRFAHTVDLKPPLRMTEPPVGRNAPSLPHLGVFLWRLADYQTPGSRPAPPRAPWNQIEPVAAAPGSADIADFAVRFELHPMAEPMRLFDTHRFHADDDPPDLARPGAVPGPMPAARLTTGAPAAQPEAHVRVETYAGTQPPQPADDAPGLVLHLPEVPFAGVEWPLRRGANLCAWELGLRPPLRPFEVVVDPVHGRVVFGVGGSTPADFAEPLAQGLRVSATTGFTGTRQRGGGVGAQPLPRAFEPLPAGATLVQVDGSTVTLADALANLPDRTGPLVVEIVNSDTHTLDLAAVAGVLDPAGAPALGLPPPPGDGGGRPWTLTLRAAGGQRPVLRLVQPLRWRPTVITGVPQSAFSQFNVRLQGLYLTRAPGFAAGAALIEQAVLNRLQIEECTLDPGGALLLDGSAAGGRAPLHPALRLTADRGLEDTEQEAFGQTPEIVLRHCIAGRLAIDRAYLVGLENSIVDGGAGVQETAPALALGAATGDAETQWGAPVAFDGLTVFGRVRTERARGEGAVFVHRLEVHDNQDSHSGPLFAQRGRRGEEDVLALFARPGSCIRHSWFRGAGDRLPQHFACVFGSQGARLRFSDERFGQPGYAQLALDSDRRIREEGPDADEMGAFGFLRNTHRWKNISIRLREFAPVGVRVLLIPVT</sequence>
<accession>A0A848FBD9</accession>
<dbReference type="Pfam" id="PF09684">
    <property type="entry name" value="Tail_P2_I"/>
    <property type="match status" value="1"/>
</dbReference>
<reference evidence="1 2" key="1">
    <citation type="submission" date="2020-04" db="EMBL/GenBank/DDBJ databases">
        <title>Azohydromonas sp. isolated from soil.</title>
        <authorList>
            <person name="Dahal R.H."/>
        </authorList>
    </citation>
    <scope>NUCLEOTIDE SEQUENCE [LARGE SCALE GENOMIC DNA]</scope>
    <source>
        <strain evidence="1 2">G-1-1-14</strain>
    </source>
</reference>
<dbReference type="AlphaFoldDB" id="A0A848FBD9"/>
<evidence type="ECO:0000313" key="1">
    <source>
        <dbReference type="EMBL" id="NML16834.1"/>
    </source>
</evidence>
<dbReference type="RefSeq" id="WP_169161738.1">
    <property type="nucleotide sequence ID" value="NZ_JABBFW010000013.1"/>
</dbReference>
<dbReference type="InterPro" id="IPR006521">
    <property type="entry name" value="Tail_protein_I"/>
</dbReference>
<protein>
    <recommendedName>
        <fullName evidence="3">Phage tail protein (Tail_P2_I)</fullName>
    </recommendedName>
</protein>
<dbReference type="EMBL" id="JABBFW010000013">
    <property type="protein sequence ID" value="NML16834.1"/>
    <property type="molecule type" value="Genomic_DNA"/>
</dbReference>
<name>A0A848FBD9_9BURK</name>
<comment type="caution">
    <text evidence="1">The sequence shown here is derived from an EMBL/GenBank/DDBJ whole genome shotgun (WGS) entry which is preliminary data.</text>
</comment>
<dbReference type="Proteomes" id="UP000574067">
    <property type="component" value="Unassembled WGS sequence"/>
</dbReference>
<keyword evidence="2" id="KW-1185">Reference proteome</keyword>